<dbReference type="Proteomes" id="UP000011014">
    <property type="component" value="Unassembled WGS sequence"/>
</dbReference>
<organism evidence="1">
    <name type="scientific">Oikopleura dioica</name>
    <name type="common">Tunicate</name>
    <dbReference type="NCBI Taxonomy" id="34765"/>
    <lineage>
        <taxon>Eukaryota</taxon>
        <taxon>Metazoa</taxon>
        <taxon>Chordata</taxon>
        <taxon>Tunicata</taxon>
        <taxon>Appendicularia</taxon>
        <taxon>Copelata</taxon>
        <taxon>Oikopleuridae</taxon>
        <taxon>Oikopleura</taxon>
    </lineage>
</organism>
<gene>
    <name evidence="1" type="ORF">GSOID_T00026608001</name>
</gene>
<protein>
    <submittedName>
        <fullName evidence="1">Uncharacterized protein</fullName>
    </submittedName>
</protein>
<accession>E4Z597</accession>
<name>E4Z597_OIKDI</name>
<evidence type="ECO:0000313" key="1">
    <source>
        <dbReference type="EMBL" id="CBY42875.1"/>
    </source>
</evidence>
<feature type="non-terminal residue" evidence="1">
    <location>
        <position position="1"/>
    </location>
</feature>
<proteinExistence type="predicted"/>
<dbReference type="AlphaFoldDB" id="E4Z597"/>
<reference evidence="1" key="1">
    <citation type="journal article" date="2010" name="Science">
        <title>Plasticity of animal genome architecture unmasked by rapid evolution of a pelagic tunicate.</title>
        <authorList>
            <person name="Denoeud F."/>
            <person name="Henriet S."/>
            <person name="Mungpakdee S."/>
            <person name="Aury J.M."/>
            <person name="Da Silva C."/>
            <person name="Brinkmann H."/>
            <person name="Mikhaleva J."/>
            <person name="Olsen L.C."/>
            <person name="Jubin C."/>
            <person name="Canestro C."/>
            <person name="Bouquet J.M."/>
            <person name="Danks G."/>
            <person name="Poulain J."/>
            <person name="Campsteijn C."/>
            <person name="Adamski M."/>
            <person name="Cross I."/>
            <person name="Yadetie F."/>
            <person name="Muffato M."/>
            <person name="Louis A."/>
            <person name="Butcher S."/>
            <person name="Tsagkogeorga G."/>
            <person name="Konrad A."/>
            <person name="Singh S."/>
            <person name="Jensen M.F."/>
            <person name="Cong E.H."/>
            <person name="Eikeseth-Otteraa H."/>
            <person name="Noel B."/>
            <person name="Anthouard V."/>
            <person name="Porcel B.M."/>
            <person name="Kachouri-Lafond R."/>
            <person name="Nishino A."/>
            <person name="Ugolini M."/>
            <person name="Chourrout P."/>
            <person name="Nishida H."/>
            <person name="Aasland R."/>
            <person name="Huzurbazar S."/>
            <person name="Westhof E."/>
            <person name="Delsuc F."/>
            <person name="Lehrach H."/>
            <person name="Reinhardt R."/>
            <person name="Weissenbach J."/>
            <person name="Roy S.W."/>
            <person name="Artiguenave F."/>
            <person name="Postlethwait J.H."/>
            <person name="Manak J.R."/>
            <person name="Thompson E.M."/>
            <person name="Jaillon O."/>
            <person name="Du Pasquier L."/>
            <person name="Boudinot P."/>
            <person name="Liberles D.A."/>
            <person name="Volff J.N."/>
            <person name="Philippe H."/>
            <person name="Lenhard B."/>
            <person name="Roest Crollius H."/>
            <person name="Wincker P."/>
            <person name="Chourrout D."/>
        </authorList>
    </citation>
    <scope>NUCLEOTIDE SEQUENCE [LARGE SCALE GENOMIC DNA]</scope>
</reference>
<dbReference type="EMBL" id="FN657604">
    <property type="protein sequence ID" value="CBY42875.1"/>
    <property type="molecule type" value="Genomic_DNA"/>
</dbReference>
<sequence>GLLPSIANALPVVPVESTLSKL</sequence>